<dbReference type="GO" id="GO:0008973">
    <property type="term" value="F:phosphopentomutase activity"/>
    <property type="evidence" value="ECO:0007669"/>
    <property type="project" value="InterPro"/>
</dbReference>
<reference evidence="5" key="1">
    <citation type="submission" date="2018-05" db="EMBL/GenBank/DDBJ databases">
        <authorList>
            <person name="Lanie J.A."/>
            <person name="Ng W.-L."/>
            <person name="Kazmierczak K.M."/>
            <person name="Andrzejewski T.M."/>
            <person name="Davidsen T.M."/>
            <person name="Wayne K.J."/>
            <person name="Tettelin H."/>
            <person name="Glass J.I."/>
            <person name="Rusch D."/>
            <person name="Podicherti R."/>
            <person name="Tsui H.-C.T."/>
            <person name="Winkler M.E."/>
        </authorList>
    </citation>
    <scope>NUCLEOTIDE SEQUENCE</scope>
</reference>
<accession>A0A381YFY6</accession>
<keyword evidence="3" id="KW-0464">Manganese</keyword>
<dbReference type="GO" id="GO:0009117">
    <property type="term" value="P:nucleotide metabolic process"/>
    <property type="evidence" value="ECO:0007669"/>
    <property type="project" value="InterPro"/>
</dbReference>
<dbReference type="SUPFAM" id="SSF53649">
    <property type="entry name" value="Alkaline phosphatase-like"/>
    <property type="match status" value="1"/>
</dbReference>
<dbReference type="GO" id="GO:0005829">
    <property type="term" value="C:cytosol"/>
    <property type="evidence" value="ECO:0007669"/>
    <property type="project" value="TreeGrafter"/>
</dbReference>
<dbReference type="InterPro" id="IPR006124">
    <property type="entry name" value="Metalloenzyme"/>
</dbReference>
<evidence type="ECO:0000256" key="1">
    <source>
        <dbReference type="ARBA" id="ARBA00010373"/>
    </source>
</evidence>
<dbReference type="Pfam" id="PF01676">
    <property type="entry name" value="Metalloenzyme"/>
    <property type="match status" value="1"/>
</dbReference>
<dbReference type="Gene3D" id="3.30.70.1250">
    <property type="entry name" value="Phosphopentomutase"/>
    <property type="match status" value="1"/>
</dbReference>
<evidence type="ECO:0000313" key="5">
    <source>
        <dbReference type="EMBL" id="SVA75969.1"/>
    </source>
</evidence>
<protein>
    <recommendedName>
        <fullName evidence="4">Metalloenzyme domain-containing protein</fullName>
    </recommendedName>
</protein>
<name>A0A381YFY6_9ZZZZ</name>
<dbReference type="InterPro" id="IPR010045">
    <property type="entry name" value="DeoB"/>
</dbReference>
<comment type="similarity">
    <text evidence="1">Belongs to the phosphopentomutase family.</text>
</comment>
<dbReference type="InterPro" id="IPR017850">
    <property type="entry name" value="Alkaline_phosphatase_core_sf"/>
</dbReference>
<proteinExistence type="inferred from homology"/>
<dbReference type="InterPro" id="IPR024052">
    <property type="entry name" value="Phosphopentomutase_DeoB_cap_sf"/>
</dbReference>
<dbReference type="SUPFAM" id="SSF143856">
    <property type="entry name" value="DeoB insert domain-like"/>
    <property type="match status" value="1"/>
</dbReference>
<dbReference type="GO" id="GO:0043094">
    <property type="term" value="P:metabolic compound salvage"/>
    <property type="evidence" value="ECO:0007669"/>
    <property type="project" value="InterPro"/>
</dbReference>
<evidence type="ECO:0000256" key="3">
    <source>
        <dbReference type="ARBA" id="ARBA00023211"/>
    </source>
</evidence>
<dbReference type="PANTHER" id="PTHR21110:SF0">
    <property type="entry name" value="PHOSPHOPENTOMUTASE"/>
    <property type="match status" value="1"/>
</dbReference>
<gene>
    <name evidence="5" type="ORF">METZ01_LOCUS128823</name>
</gene>
<evidence type="ECO:0000256" key="2">
    <source>
        <dbReference type="ARBA" id="ARBA00022723"/>
    </source>
</evidence>
<keyword evidence="2" id="KW-0479">Metal-binding</keyword>
<dbReference type="Gene3D" id="3.40.720.10">
    <property type="entry name" value="Alkaline Phosphatase, subunit A"/>
    <property type="match status" value="1"/>
</dbReference>
<sequence length="225" mass="24058">VPELYRCCEIAFEVMVEGLGVGRIIARPFAGEVGDFQRTVRRRDFTCPAPGDTLFDRATAAGVPVVTIGKVDDLFAGRGISKAVHTSSDDDVMDALESTLTSTPRGIIMANLVDFDTVYGHRNDVLGYAANLEQFDRRLASLLPHVQVGDLFIITADHGNDPTTPSTDHSREYVPVLISGSSVRAGTNVGTRSSFADVGQTIAEGLGLKPLESGMSFLSEIALEA</sequence>
<organism evidence="5">
    <name type="scientific">marine metagenome</name>
    <dbReference type="NCBI Taxonomy" id="408172"/>
    <lineage>
        <taxon>unclassified sequences</taxon>
        <taxon>metagenomes</taxon>
        <taxon>ecological metagenomes</taxon>
    </lineage>
</organism>
<dbReference type="EMBL" id="UINC01018151">
    <property type="protein sequence ID" value="SVA75969.1"/>
    <property type="molecule type" value="Genomic_DNA"/>
</dbReference>
<dbReference type="NCBIfam" id="NF003766">
    <property type="entry name" value="PRK05362.1"/>
    <property type="match status" value="1"/>
</dbReference>
<dbReference type="PANTHER" id="PTHR21110">
    <property type="entry name" value="PHOSPHOPENTOMUTASE"/>
    <property type="match status" value="1"/>
</dbReference>
<evidence type="ECO:0000259" key="4">
    <source>
        <dbReference type="Pfam" id="PF01676"/>
    </source>
</evidence>
<feature type="domain" description="Metalloenzyme" evidence="4">
    <location>
        <begin position="79"/>
        <end position="209"/>
    </location>
</feature>
<dbReference type="AlphaFoldDB" id="A0A381YFY6"/>
<feature type="non-terminal residue" evidence="5">
    <location>
        <position position="1"/>
    </location>
</feature>
<dbReference type="GO" id="GO:0000287">
    <property type="term" value="F:magnesium ion binding"/>
    <property type="evidence" value="ECO:0007669"/>
    <property type="project" value="InterPro"/>
</dbReference>